<evidence type="ECO:0000256" key="1">
    <source>
        <dbReference type="ARBA" id="ARBA00022490"/>
    </source>
</evidence>
<keyword evidence="5" id="KW-0106">Calcium</keyword>
<dbReference type="SUPFAM" id="SSF53098">
    <property type="entry name" value="Ribonuclease H-like"/>
    <property type="match status" value="1"/>
</dbReference>
<dbReference type="GO" id="GO:0004518">
    <property type="term" value="F:nuclease activity"/>
    <property type="evidence" value="ECO:0007669"/>
    <property type="project" value="UniProtKB-KW"/>
</dbReference>
<feature type="compositionally biased region" description="Basic and acidic residues" evidence="6">
    <location>
        <begin position="33"/>
        <end position="47"/>
    </location>
</feature>
<dbReference type="InterPro" id="IPR002048">
    <property type="entry name" value="EF_hand_dom"/>
</dbReference>
<dbReference type="NCBIfam" id="TIGR00250">
    <property type="entry name" value="RNAse_H_YqgF"/>
    <property type="match status" value="1"/>
</dbReference>
<keyword evidence="4" id="KW-0378">Hydrolase</keyword>
<dbReference type="InterPro" id="IPR012337">
    <property type="entry name" value="RNaseH-like_sf"/>
</dbReference>
<dbReference type="Proteomes" id="UP001177003">
    <property type="component" value="Chromosome 4"/>
</dbReference>
<feature type="compositionally biased region" description="Polar residues" evidence="6">
    <location>
        <begin position="1"/>
        <end position="14"/>
    </location>
</feature>
<sequence length="488" mass="55287">MQQANQSDSETEATGSDMIPRRKGNIGSENMTEYEKQRMKRIEENKARMRAMGLDKMASSFMGSVPVSRNANKKGKQKVGLEDDEEYKPPVEDDELSSASESDGDDYDDELHMSRTKPKVKNSTPSKKISKLSENSDFVGDDDDDALMKAIALSLQDSPGFLDVTSKTPPQKSDSKVSHVEKKQIVRKDDSGNRKRKNWFASRVQMTEDELILHFFQFDEVGKGGIGVRDLRRVAASHDFTWTDEEMGDMIQFFDSNGDGKLSLEDFTKIVERCHMRQGLKIHNWHHEKIRADISLEVEEHPFPFPPNAMRRKLDSRWLGGFSLGIDLGLSRTGLAISKGFSVRPLKVLELRGQKLEKGLLEIAQEQEVDEFIIGLPVSSDGKETPQSNKVRSVAGRIAIWAAERGWRVYLQDEHGTSTDAMNRMINLGLNKSDRKQSLDAYAAMMVLERYFSESGERVELVLPKQLELQEKLRKGPQSESDDDVDFF</sequence>
<dbReference type="Gene3D" id="3.30.420.140">
    <property type="entry name" value="YqgF/RNase H-like domain"/>
    <property type="match status" value="1"/>
</dbReference>
<feature type="compositionally biased region" description="Acidic residues" evidence="6">
    <location>
        <begin position="82"/>
        <end position="109"/>
    </location>
</feature>
<dbReference type="PANTHER" id="PTHR33317:SF4">
    <property type="entry name" value="POLYNUCLEOTIDYL TRANSFERASE, RIBONUCLEASE H-LIKE SUPERFAMILY PROTEIN"/>
    <property type="match status" value="1"/>
</dbReference>
<dbReference type="SMART" id="SM00732">
    <property type="entry name" value="YqgFc"/>
    <property type="match status" value="1"/>
</dbReference>
<feature type="domain" description="EF-hand" evidence="7">
    <location>
        <begin position="242"/>
        <end position="277"/>
    </location>
</feature>
<keyword evidence="3" id="KW-0540">Nuclease</keyword>
<keyword evidence="1" id="KW-0963">Cytoplasm</keyword>
<name>A0AA36E227_LACSI</name>
<keyword evidence="2" id="KW-0690">Ribosome biogenesis</keyword>
<dbReference type="FunFam" id="3.30.420.140:FF:000009">
    <property type="entry name" value="Holliday junction resolvase"/>
    <property type="match status" value="1"/>
</dbReference>
<dbReference type="InterPro" id="IPR005227">
    <property type="entry name" value="YqgF"/>
</dbReference>
<proteinExistence type="inferred from homology"/>
<dbReference type="Pfam" id="PF03652">
    <property type="entry name" value="RuvX"/>
    <property type="match status" value="1"/>
</dbReference>
<evidence type="ECO:0000313" key="8">
    <source>
        <dbReference type="EMBL" id="CAI9279418.1"/>
    </source>
</evidence>
<dbReference type="InterPro" id="IPR006641">
    <property type="entry name" value="YqgF/RNaseH-like_dom"/>
</dbReference>
<reference evidence="8" key="1">
    <citation type="submission" date="2023-04" db="EMBL/GenBank/DDBJ databases">
        <authorList>
            <person name="Vijverberg K."/>
            <person name="Xiong W."/>
            <person name="Schranz E."/>
        </authorList>
    </citation>
    <scope>NUCLEOTIDE SEQUENCE</scope>
</reference>
<evidence type="ECO:0000256" key="6">
    <source>
        <dbReference type="SAM" id="MobiDB-lite"/>
    </source>
</evidence>
<dbReference type="AlphaFoldDB" id="A0AA36E227"/>
<dbReference type="CDD" id="cd16964">
    <property type="entry name" value="YqgF"/>
    <property type="match status" value="1"/>
</dbReference>
<keyword evidence="9" id="KW-1185">Reference proteome</keyword>
<dbReference type="PROSITE" id="PS00018">
    <property type="entry name" value="EF_HAND_1"/>
    <property type="match status" value="1"/>
</dbReference>
<dbReference type="GO" id="GO:0000967">
    <property type="term" value="P:rRNA 5'-end processing"/>
    <property type="evidence" value="ECO:0007669"/>
    <property type="project" value="TreeGrafter"/>
</dbReference>
<dbReference type="SUPFAM" id="SSF47473">
    <property type="entry name" value="EF-hand"/>
    <property type="match status" value="1"/>
</dbReference>
<evidence type="ECO:0000259" key="7">
    <source>
        <dbReference type="PROSITE" id="PS50222"/>
    </source>
</evidence>
<dbReference type="GO" id="GO:0016787">
    <property type="term" value="F:hydrolase activity"/>
    <property type="evidence" value="ECO:0007669"/>
    <property type="project" value="UniProtKB-KW"/>
</dbReference>
<protein>
    <recommendedName>
        <fullName evidence="7">EF-hand domain-containing protein</fullName>
    </recommendedName>
</protein>
<dbReference type="HAMAP" id="MF_00651">
    <property type="entry name" value="Nuclease_YqgF"/>
    <property type="match status" value="1"/>
</dbReference>
<accession>A0AA36E227</accession>
<dbReference type="InterPro" id="IPR011992">
    <property type="entry name" value="EF-hand-dom_pair"/>
</dbReference>
<organism evidence="8 9">
    <name type="scientific">Lactuca saligna</name>
    <name type="common">Willowleaf lettuce</name>
    <dbReference type="NCBI Taxonomy" id="75948"/>
    <lineage>
        <taxon>Eukaryota</taxon>
        <taxon>Viridiplantae</taxon>
        <taxon>Streptophyta</taxon>
        <taxon>Embryophyta</taxon>
        <taxon>Tracheophyta</taxon>
        <taxon>Spermatophyta</taxon>
        <taxon>Magnoliopsida</taxon>
        <taxon>eudicotyledons</taxon>
        <taxon>Gunneridae</taxon>
        <taxon>Pentapetalae</taxon>
        <taxon>asterids</taxon>
        <taxon>campanulids</taxon>
        <taxon>Asterales</taxon>
        <taxon>Asteraceae</taxon>
        <taxon>Cichorioideae</taxon>
        <taxon>Cichorieae</taxon>
        <taxon>Lactucinae</taxon>
        <taxon>Lactuca</taxon>
    </lineage>
</organism>
<dbReference type="PANTHER" id="PTHR33317">
    <property type="entry name" value="POLYNUCLEOTIDYL TRANSFERASE, RIBONUCLEASE H-LIKE SUPERFAMILY PROTEIN"/>
    <property type="match status" value="1"/>
</dbReference>
<evidence type="ECO:0000256" key="3">
    <source>
        <dbReference type="ARBA" id="ARBA00022722"/>
    </source>
</evidence>
<feature type="region of interest" description="Disordered" evidence="6">
    <location>
        <begin position="1"/>
        <end position="136"/>
    </location>
</feature>
<gene>
    <name evidence="8" type="ORF">LSALG_LOCUS19215</name>
</gene>
<feature type="compositionally biased region" description="Polar residues" evidence="6">
    <location>
        <begin position="121"/>
        <end position="136"/>
    </location>
</feature>
<dbReference type="CDD" id="cd00051">
    <property type="entry name" value="EFh"/>
    <property type="match status" value="1"/>
</dbReference>
<dbReference type="EMBL" id="OX465080">
    <property type="protein sequence ID" value="CAI9279418.1"/>
    <property type="molecule type" value="Genomic_DNA"/>
</dbReference>
<evidence type="ECO:0000256" key="4">
    <source>
        <dbReference type="ARBA" id="ARBA00022801"/>
    </source>
</evidence>
<dbReference type="GO" id="GO:0005509">
    <property type="term" value="F:calcium ion binding"/>
    <property type="evidence" value="ECO:0007669"/>
    <property type="project" value="InterPro"/>
</dbReference>
<dbReference type="InterPro" id="IPR037027">
    <property type="entry name" value="YqgF/RNaseH-like_dom_sf"/>
</dbReference>
<evidence type="ECO:0000313" key="9">
    <source>
        <dbReference type="Proteomes" id="UP001177003"/>
    </source>
</evidence>
<dbReference type="Gene3D" id="1.10.238.10">
    <property type="entry name" value="EF-hand"/>
    <property type="match status" value="1"/>
</dbReference>
<dbReference type="PROSITE" id="PS50222">
    <property type="entry name" value="EF_HAND_2"/>
    <property type="match status" value="1"/>
</dbReference>
<dbReference type="InterPro" id="IPR018247">
    <property type="entry name" value="EF_Hand_1_Ca_BS"/>
</dbReference>
<evidence type="ECO:0000256" key="5">
    <source>
        <dbReference type="ARBA" id="ARBA00022837"/>
    </source>
</evidence>
<evidence type="ECO:0000256" key="2">
    <source>
        <dbReference type="ARBA" id="ARBA00022517"/>
    </source>
</evidence>